<dbReference type="SUPFAM" id="SSF56219">
    <property type="entry name" value="DNase I-like"/>
    <property type="match status" value="1"/>
</dbReference>
<dbReference type="AlphaFoldDB" id="A0A014MVR8"/>
<dbReference type="InterPro" id="IPR012337">
    <property type="entry name" value="RNaseH-like_sf"/>
</dbReference>
<dbReference type="PANTHER" id="PTHR33481:SF1">
    <property type="entry name" value="ENDONUCLEASE_EXONUCLEASE_PHOSPHATASE DOMAIN-CONTAINING PROTEIN-RELATED"/>
    <property type="match status" value="1"/>
</dbReference>
<evidence type="ECO:0000313" key="4">
    <source>
        <dbReference type="EMBL" id="EXU95331.1"/>
    </source>
</evidence>
<dbReference type="Proteomes" id="UP000030151">
    <property type="component" value="Unassembled WGS sequence"/>
</dbReference>
<feature type="domain" description="Reverse transcriptase" evidence="2">
    <location>
        <begin position="557"/>
        <end position="645"/>
    </location>
</feature>
<dbReference type="PANTHER" id="PTHR33481">
    <property type="entry name" value="REVERSE TRANSCRIPTASE"/>
    <property type="match status" value="1"/>
</dbReference>
<sequence>MNGFRTRPSSFPSLNQRNDLRVCSVPADQPGSSRATTLPNSVITAGTFIHDMHATDRHAARIVERLATPVKAAVRPSNAPTVLDHTPQSSRTAQLDQESARSLPSPFKGTTVGRQTDGLPALPTAPGGTAATAIAGDTQRTHRNRTSHRTTACSGGSHGIASESRQPFGPGQPLGLHLAINGITIVNVYRRPSYDAALDILLRWSPPERCLVAGDFNAKHYSWQTGRLAGRGDDIAAWAAESGLGLLNTADVPTNPHGNTIDLAFSNIDLASAVVEDHLATSSDHFTLSLYNPKCHPGAYRNARQATTASELDALAESLVNLLHSAAKAAGRPVRKGTRSAPWWTDECAESAAEYRAVRRIFPMGFNEEVQAARKAFQNVLLGQCSGVQSSSLAQVTQPPPLQIDGVVYETQMDKANALRRSTLERRTAADDIDDPWIQFVRRVKYHLLLGSLSRRQKMLSPRLATPRQGQTTSPSRRCEQFRTSLENTSAGSTKVAWWSGITHKHSQAGALPKRWAVDLVAALVHDIEEAFAHKQVVTLVTADIQGAFDSALYNRLCGLPQGSTVSPILFLLYTEPIYRLGKPEGRFGYADDTAILCMGESLQKTARKATECPEELVAWGAANGITFDPDKTEVKHFSPKSHRTPQPCDMAARILKQAIRAILPTWRTTPVDILHRESGIPPVARLLEARQIRFLARIKSLDPAHPLVKRTIEAEPLPIVKGIKLKYQLPEKPFPTRLRRTNNLLPRCQRPVLLPRKYVNEPLPPLQTAAKEEAAEEFNAWLESVSPLTVIVYSDGSLSEKGAAGYGFTIYQNGRSLHQGAGRLGPAEVFDAEARRALEGLEAALRLPQSASQKIVVCLDNIAAARCLRGQPSDSSQKAFLAFQAPCKETQTDRHPLDTRAQQYYRERAS</sequence>
<feature type="compositionally biased region" description="Polar residues" evidence="1">
    <location>
        <begin position="468"/>
        <end position="481"/>
    </location>
</feature>
<name>A0A014MVR8_9HYPO</name>
<dbReference type="InterPro" id="IPR036397">
    <property type="entry name" value="RNaseH_sf"/>
</dbReference>
<accession>A0A014MVR8</accession>
<dbReference type="Gene3D" id="3.30.420.10">
    <property type="entry name" value="Ribonuclease H-like superfamily/Ribonuclease H"/>
    <property type="match status" value="1"/>
</dbReference>
<evidence type="ECO:0000259" key="2">
    <source>
        <dbReference type="Pfam" id="PF00078"/>
    </source>
</evidence>
<feature type="region of interest" description="Disordered" evidence="1">
    <location>
        <begin position="78"/>
        <end position="162"/>
    </location>
</feature>
<dbReference type="GO" id="GO:0003964">
    <property type="term" value="F:RNA-directed DNA polymerase activity"/>
    <property type="evidence" value="ECO:0007669"/>
    <property type="project" value="UniProtKB-KW"/>
</dbReference>
<gene>
    <name evidence="4" type="ORF">X797_011579</name>
</gene>
<feature type="region of interest" description="Disordered" evidence="1">
    <location>
        <begin position="460"/>
        <end position="481"/>
    </location>
</feature>
<keyword evidence="4" id="KW-0695">RNA-directed DNA polymerase</keyword>
<dbReference type="EMBL" id="JELW01000086">
    <property type="protein sequence ID" value="EXU95331.1"/>
    <property type="molecule type" value="Genomic_DNA"/>
</dbReference>
<evidence type="ECO:0000256" key="1">
    <source>
        <dbReference type="SAM" id="MobiDB-lite"/>
    </source>
</evidence>
<dbReference type="HOGENOM" id="CLU_000680_23_0_1"/>
<evidence type="ECO:0000259" key="3">
    <source>
        <dbReference type="Pfam" id="PF14529"/>
    </source>
</evidence>
<evidence type="ECO:0000313" key="5">
    <source>
        <dbReference type="Proteomes" id="UP000030151"/>
    </source>
</evidence>
<dbReference type="CDD" id="cd01650">
    <property type="entry name" value="RT_nLTR_like"/>
    <property type="match status" value="1"/>
</dbReference>
<dbReference type="InterPro" id="IPR005135">
    <property type="entry name" value="Endo/exonuclease/phosphatase"/>
</dbReference>
<dbReference type="SUPFAM" id="SSF53098">
    <property type="entry name" value="Ribonuclease H-like"/>
    <property type="match status" value="1"/>
</dbReference>
<comment type="caution">
    <text evidence="4">The sequence shown here is derived from an EMBL/GenBank/DDBJ whole genome shotgun (WGS) entry which is preliminary data.</text>
</comment>
<dbReference type="InterPro" id="IPR036691">
    <property type="entry name" value="Endo/exonu/phosph_ase_sf"/>
</dbReference>
<organism evidence="4 5">
    <name type="scientific">Metarhizium robertsii</name>
    <dbReference type="NCBI Taxonomy" id="568076"/>
    <lineage>
        <taxon>Eukaryota</taxon>
        <taxon>Fungi</taxon>
        <taxon>Dikarya</taxon>
        <taxon>Ascomycota</taxon>
        <taxon>Pezizomycotina</taxon>
        <taxon>Sordariomycetes</taxon>
        <taxon>Hypocreomycetidae</taxon>
        <taxon>Hypocreales</taxon>
        <taxon>Clavicipitaceae</taxon>
        <taxon>Metarhizium</taxon>
    </lineage>
</organism>
<dbReference type="CDD" id="cd09276">
    <property type="entry name" value="Rnase_HI_RT_non_LTR"/>
    <property type="match status" value="1"/>
</dbReference>
<dbReference type="GO" id="GO:0003676">
    <property type="term" value="F:nucleic acid binding"/>
    <property type="evidence" value="ECO:0007669"/>
    <property type="project" value="InterPro"/>
</dbReference>
<feature type="domain" description="Endonuclease/exonuclease/phosphatase" evidence="3">
    <location>
        <begin position="183"/>
        <end position="286"/>
    </location>
</feature>
<dbReference type="Pfam" id="PF00078">
    <property type="entry name" value="RVT_1"/>
    <property type="match status" value="1"/>
</dbReference>
<keyword evidence="4" id="KW-0808">Transferase</keyword>
<dbReference type="Pfam" id="PF14529">
    <property type="entry name" value="Exo_endo_phos_2"/>
    <property type="match status" value="1"/>
</dbReference>
<dbReference type="Gene3D" id="3.60.10.10">
    <property type="entry name" value="Endonuclease/exonuclease/phosphatase"/>
    <property type="match status" value="1"/>
</dbReference>
<protein>
    <submittedName>
        <fullName evidence="4">Reverse transcriptase domain protein</fullName>
    </submittedName>
</protein>
<proteinExistence type="predicted"/>
<dbReference type="OrthoDB" id="4939572at2759"/>
<reference evidence="4 5" key="1">
    <citation type="submission" date="2014-02" db="EMBL/GenBank/DDBJ databases">
        <title>The genome sequence of the entomopathogenic fungus Metarhizium robertsii ARSEF 2575.</title>
        <authorList>
            <person name="Giuliano Garisto Donzelli B."/>
            <person name="Roe B.A."/>
            <person name="Macmil S.L."/>
            <person name="Krasnoff S.B."/>
            <person name="Gibson D.M."/>
        </authorList>
    </citation>
    <scope>NUCLEOTIDE SEQUENCE [LARGE SCALE GENOMIC DNA]</scope>
    <source>
        <strain evidence="4 5">ARSEF 2575</strain>
    </source>
</reference>
<feature type="compositionally biased region" description="Low complexity" evidence="1">
    <location>
        <begin position="118"/>
        <end position="133"/>
    </location>
</feature>
<keyword evidence="4" id="KW-0548">Nucleotidyltransferase</keyword>
<dbReference type="InterPro" id="IPR000477">
    <property type="entry name" value="RT_dom"/>
</dbReference>
<feature type="compositionally biased region" description="Polar residues" evidence="1">
    <location>
        <begin position="86"/>
        <end position="102"/>
    </location>
</feature>